<dbReference type="CDD" id="cd00165">
    <property type="entry name" value="S4"/>
    <property type="match status" value="1"/>
</dbReference>
<dbReference type="HAMAP" id="MF_01306_B">
    <property type="entry name" value="Ribosomal_uS4_B"/>
    <property type="match status" value="1"/>
</dbReference>
<evidence type="ECO:0000259" key="9">
    <source>
        <dbReference type="SMART" id="SM00363"/>
    </source>
</evidence>
<dbReference type="Gene3D" id="1.10.1050.10">
    <property type="entry name" value="Ribosomal Protein S4 Delta 41, Chain A, domain 1"/>
    <property type="match status" value="1"/>
</dbReference>
<evidence type="ECO:0000313" key="11">
    <source>
        <dbReference type="EMBL" id="KKS70681.1"/>
    </source>
</evidence>
<keyword evidence="4 7" id="KW-0689">Ribosomal protein</keyword>
<dbReference type="NCBIfam" id="TIGR01017">
    <property type="entry name" value="rpsD_bact"/>
    <property type="match status" value="1"/>
</dbReference>
<feature type="domain" description="Small ribosomal subunit protein uS4 N-terminal" evidence="10">
    <location>
        <begin position="3"/>
        <end position="94"/>
    </location>
</feature>
<evidence type="ECO:0000256" key="8">
    <source>
        <dbReference type="RuleBase" id="RU003699"/>
    </source>
</evidence>
<dbReference type="InterPro" id="IPR036986">
    <property type="entry name" value="S4_RNA-bd_sf"/>
</dbReference>
<evidence type="ECO:0000256" key="4">
    <source>
        <dbReference type="ARBA" id="ARBA00022980"/>
    </source>
</evidence>
<proteinExistence type="inferred from homology"/>
<dbReference type="InterPro" id="IPR001912">
    <property type="entry name" value="Ribosomal_uS4_N"/>
</dbReference>
<name>A0A0G1DIP1_9BACT</name>
<dbReference type="Pfam" id="PF00163">
    <property type="entry name" value="Ribosomal_S4"/>
    <property type="match status" value="1"/>
</dbReference>
<dbReference type="PROSITE" id="PS50889">
    <property type="entry name" value="S4"/>
    <property type="match status" value="1"/>
</dbReference>
<dbReference type="Proteomes" id="UP000033867">
    <property type="component" value="Unassembled WGS sequence"/>
</dbReference>
<dbReference type="InterPro" id="IPR005709">
    <property type="entry name" value="Ribosomal_uS4_bac-type"/>
</dbReference>
<dbReference type="SMART" id="SM01390">
    <property type="entry name" value="Ribosomal_S4"/>
    <property type="match status" value="1"/>
</dbReference>
<comment type="function">
    <text evidence="7">One of the primary rRNA binding proteins, it binds directly to 16S rRNA where it nucleates assembly of the body of the 30S subunit.</text>
</comment>
<dbReference type="GO" id="GO:0015935">
    <property type="term" value="C:small ribosomal subunit"/>
    <property type="evidence" value="ECO:0007669"/>
    <property type="project" value="InterPro"/>
</dbReference>
<dbReference type="InterPro" id="IPR002942">
    <property type="entry name" value="S4_RNA-bd"/>
</dbReference>
<dbReference type="SUPFAM" id="SSF55174">
    <property type="entry name" value="Alpha-L RNA-binding motif"/>
    <property type="match status" value="1"/>
</dbReference>
<evidence type="ECO:0000256" key="5">
    <source>
        <dbReference type="ARBA" id="ARBA00023274"/>
    </source>
</evidence>
<gene>
    <name evidence="7" type="primary">rpsD</name>
    <name evidence="11" type="ORF">UV42_C0047G0010</name>
</gene>
<comment type="similarity">
    <text evidence="1 7 8">Belongs to the universal ribosomal protein uS4 family.</text>
</comment>
<comment type="function">
    <text evidence="7">With S5 and S12 plays an important role in translational accuracy.</text>
</comment>
<dbReference type="GO" id="GO:0019843">
    <property type="term" value="F:rRNA binding"/>
    <property type="evidence" value="ECO:0007669"/>
    <property type="project" value="UniProtKB-UniRule"/>
</dbReference>
<feature type="domain" description="RNA-binding S4" evidence="9">
    <location>
        <begin position="95"/>
        <end position="158"/>
    </location>
</feature>
<evidence type="ECO:0000256" key="2">
    <source>
        <dbReference type="ARBA" id="ARBA00022730"/>
    </source>
</evidence>
<evidence type="ECO:0000259" key="10">
    <source>
        <dbReference type="SMART" id="SM01390"/>
    </source>
</evidence>
<dbReference type="InterPro" id="IPR022801">
    <property type="entry name" value="Ribosomal_uS4"/>
</dbReference>
<evidence type="ECO:0000256" key="3">
    <source>
        <dbReference type="ARBA" id="ARBA00022884"/>
    </source>
</evidence>
<dbReference type="SMART" id="SM00363">
    <property type="entry name" value="S4"/>
    <property type="match status" value="1"/>
</dbReference>
<organism evidence="11 12">
    <name type="scientific">Candidatus Magasanikbacteria bacterium GW2011_GWE2_42_7</name>
    <dbReference type="NCBI Taxonomy" id="1619052"/>
    <lineage>
        <taxon>Bacteria</taxon>
        <taxon>Candidatus Magasanikiibacteriota</taxon>
    </lineage>
</organism>
<dbReference type="EMBL" id="LCEK01000047">
    <property type="protein sequence ID" value="KKS70681.1"/>
    <property type="molecule type" value="Genomic_DNA"/>
</dbReference>
<dbReference type="AlphaFoldDB" id="A0A0G1DIP1"/>
<dbReference type="GO" id="GO:0003735">
    <property type="term" value="F:structural constituent of ribosome"/>
    <property type="evidence" value="ECO:0007669"/>
    <property type="project" value="InterPro"/>
</dbReference>
<dbReference type="NCBIfam" id="NF003717">
    <property type="entry name" value="PRK05327.1"/>
    <property type="match status" value="1"/>
</dbReference>
<accession>A0A0G1DIP1</accession>
<dbReference type="PANTHER" id="PTHR11831">
    <property type="entry name" value="30S 40S RIBOSOMAL PROTEIN"/>
    <property type="match status" value="1"/>
</dbReference>
<dbReference type="PANTHER" id="PTHR11831:SF4">
    <property type="entry name" value="SMALL RIBOSOMAL SUBUNIT PROTEIN US4M"/>
    <property type="match status" value="1"/>
</dbReference>
<dbReference type="GO" id="GO:0042274">
    <property type="term" value="P:ribosomal small subunit biogenesis"/>
    <property type="evidence" value="ECO:0007669"/>
    <property type="project" value="TreeGrafter"/>
</dbReference>
<keyword evidence="3 7" id="KW-0694">RNA-binding</keyword>
<dbReference type="Gene3D" id="3.10.290.10">
    <property type="entry name" value="RNA-binding S4 domain"/>
    <property type="match status" value="1"/>
</dbReference>
<sequence length="191" mass="21854">MGRYTGPKNKIARRFGINLGLKSNAAKVAKRLNQKPGQHGARRRTSLSSFGKQLDEKQKAKFIYGLRERQFRGYVEEANRREGDSGVNLNQVLESRLDNVVYRMGFAVTRAQARQFVNHGMFTVNAKKLNIPSYLVKVGDEIQLRENKQSKKIFETITEQLTNATAPSQPIKDDLDNVFDVKLIIEYYSTR</sequence>
<comment type="caution">
    <text evidence="11">The sequence shown here is derived from an EMBL/GenBank/DDBJ whole genome shotgun (WGS) entry which is preliminary data.</text>
</comment>
<reference evidence="11 12" key="1">
    <citation type="journal article" date="2015" name="Nature">
        <title>rRNA introns, odd ribosomes, and small enigmatic genomes across a large radiation of phyla.</title>
        <authorList>
            <person name="Brown C.T."/>
            <person name="Hug L.A."/>
            <person name="Thomas B.C."/>
            <person name="Sharon I."/>
            <person name="Castelle C.J."/>
            <person name="Singh A."/>
            <person name="Wilkins M.J."/>
            <person name="Williams K.H."/>
            <person name="Banfield J.F."/>
        </authorList>
    </citation>
    <scope>NUCLEOTIDE SEQUENCE [LARGE SCALE GENOMIC DNA]</scope>
</reference>
<comment type="subunit">
    <text evidence="7">Part of the 30S ribosomal subunit. Contacts protein S5. The interaction surface between S4 and S5 is involved in control of translational fidelity.</text>
</comment>
<evidence type="ECO:0000313" key="12">
    <source>
        <dbReference type="Proteomes" id="UP000033867"/>
    </source>
</evidence>
<evidence type="ECO:0000256" key="6">
    <source>
        <dbReference type="ARBA" id="ARBA00035254"/>
    </source>
</evidence>
<evidence type="ECO:0000256" key="1">
    <source>
        <dbReference type="ARBA" id="ARBA00007465"/>
    </source>
</evidence>
<keyword evidence="2 7" id="KW-0699">rRNA-binding</keyword>
<dbReference type="Pfam" id="PF01479">
    <property type="entry name" value="S4"/>
    <property type="match status" value="1"/>
</dbReference>
<keyword evidence="5 7" id="KW-0687">Ribonucleoprotein</keyword>
<dbReference type="PROSITE" id="PS00632">
    <property type="entry name" value="RIBOSOMAL_S4"/>
    <property type="match status" value="1"/>
</dbReference>
<protein>
    <recommendedName>
        <fullName evidence="6 7">Small ribosomal subunit protein uS4</fullName>
    </recommendedName>
</protein>
<dbReference type="InterPro" id="IPR018079">
    <property type="entry name" value="Ribosomal_uS4_CS"/>
</dbReference>
<dbReference type="FunFam" id="3.10.290.10:FF:000001">
    <property type="entry name" value="30S ribosomal protein S4"/>
    <property type="match status" value="1"/>
</dbReference>
<dbReference type="GO" id="GO:0006412">
    <property type="term" value="P:translation"/>
    <property type="evidence" value="ECO:0007669"/>
    <property type="project" value="UniProtKB-UniRule"/>
</dbReference>
<dbReference type="PATRIC" id="fig|1619052.3.peg.905"/>
<evidence type="ECO:0000256" key="7">
    <source>
        <dbReference type="HAMAP-Rule" id="MF_01306"/>
    </source>
</evidence>